<organism evidence="1">
    <name type="scientific">Siphoviridae sp. ct0UA44</name>
    <dbReference type="NCBI Taxonomy" id="2826266"/>
    <lineage>
        <taxon>Viruses</taxon>
        <taxon>Duplodnaviria</taxon>
        <taxon>Heunggongvirae</taxon>
        <taxon>Uroviricota</taxon>
        <taxon>Caudoviricetes</taxon>
    </lineage>
</organism>
<reference evidence="1" key="1">
    <citation type="journal article" date="2021" name="Proc. Natl. Acad. Sci. U.S.A.">
        <title>A Catalog of Tens of Thousands of Viruses from Human Metagenomes Reveals Hidden Associations with Chronic Diseases.</title>
        <authorList>
            <person name="Tisza M.J."/>
            <person name="Buck C.B."/>
        </authorList>
    </citation>
    <scope>NUCLEOTIDE SEQUENCE</scope>
    <source>
        <strain evidence="1">Ct0UA44</strain>
    </source>
</reference>
<sequence>MAITIADGRGALWQWDTGRRVRVDDSSVKQVHYQNKCFGRSVDVDVGDDGTAIIPDELLQDWHPLTAYAYVTDDAGGYTKVQVDLVVHKRARPSDYVYTPTEHAGFDRLRSEIGNLDDLATEDKSTIVAAINEAARSGGGGTKYQIGNGLILDAKTNTLAVDTADAVERDNTKPITSAGVYLEIGNINALLATI</sequence>
<dbReference type="EMBL" id="BK015157">
    <property type="protein sequence ID" value="DAD93334.1"/>
    <property type="molecule type" value="Genomic_DNA"/>
</dbReference>
<proteinExistence type="predicted"/>
<evidence type="ECO:0000313" key="1">
    <source>
        <dbReference type="EMBL" id="DAD93334.1"/>
    </source>
</evidence>
<evidence type="ECO:0008006" key="2">
    <source>
        <dbReference type="Google" id="ProtNLM"/>
    </source>
</evidence>
<protein>
    <recommendedName>
        <fullName evidence="2">Tail fiber protein</fullName>
    </recommendedName>
</protein>
<name>A0A8S5NF32_9CAUD</name>
<accession>A0A8S5NF32</accession>